<evidence type="ECO:0000313" key="3">
    <source>
        <dbReference type="Proteomes" id="UP000257109"/>
    </source>
</evidence>
<dbReference type="SUPFAM" id="SSF53098">
    <property type="entry name" value="Ribonuclease H-like"/>
    <property type="match status" value="1"/>
</dbReference>
<gene>
    <name evidence="2" type="ORF">CR513_48942</name>
</gene>
<feature type="domain" description="Integrase catalytic" evidence="1">
    <location>
        <begin position="120"/>
        <end position="231"/>
    </location>
</feature>
<dbReference type="Gene3D" id="1.10.340.70">
    <property type="match status" value="1"/>
</dbReference>
<dbReference type="Pfam" id="PF24626">
    <property type="entry name" value="SH3_Tf2-1"/>
    <property type="match status" value="1"/>
</dbReference>
<evidence type="ECO:0000259" key="1">
    <source>
        <dbReference type="PROSITE" id="PS50994"/>
    </source>
</evidence>
<dbReference type="InterPro" id="IPR041588">
    <property type="entry name" value="Integrase_H2C2"/>
</dbReference>
<dbReference type="PROSITE" id="PS50994">
    <property type="entry name" value="INTEGRASE"/>
    <property type="match status" value="1"/>
</dbReference>
<dbReference type="PANTHER" id="PTHR48475">
    <property type="entry name" value="RIBONUCLEASE H"/>
    <property type="match status" value="1"/>
</dbReference>
<dbReference type="OrthoDB" id="7693964at2759"/>
<dbReference type="GO" id="GO:0015074">
    <property type="term" value="P:DNA integration"/>
    <property type="evidence" value="ECO:0007669"/>
    <property type="project" value="InterPro"/>
</dbReference>
<comment type="caution">
    <text evidence="2">The sequence shown here is derived from an EMBL/GenBank/DDBJ whole genome shotgun (WGS) entry which is preliminary data.</text>
</comment>
<keyword evidence="3" id="KW-1185">Reference proteome</keyword>
<dbReference type="InterPro" id="IPR012337">
    <property type="entry name" value="RNaseH-like_sf"/>
</dbReference>
<name>A0A371F051_MUCPR</name>
<dbReference type="EMBL" id="QJKJ01011243">
    <property type="protein sequence ID" value="RDX71668.1"/>
    <property type="molecule type" value="Genomic_DNA"/>
</dbReference>
<sequence length="408" mass="46987">MTPLIQFLQDGRVSENDREARRVVKEAVRYTLVGQRLYRRGFTFPLLKCLDGDEIEYVMKEVHEGVCRTHIEGRALASKIARVVYYWPTLKGDCMSYVKKCDKCQRFAEGHKVPPERLHTITSPWPFCKWGGVVPFGPRQIKFLIMAIDYFTKWVEEEPVATISAERVKHFLWKKIICRFGLPAEIVSDNGTQFASRTMVKCCKELGIKQIFTSVEHPQSNRQAEAANKVVWSYHTTPHSTKNKTPFRLTFGTEAGIPVEIGEPSAHTTLFEPSENETELRANLDMLQEVREAAHIREFAIKTRIAKMYNRRVIPRSFKHEDLVLRNVVQKAKNNKLMPKWEGPFRIRKEVGHVAYRLESLKGKEIRRTWNVTSLRITSYAINNSSPRIKSCSATYTVGQGLASDKVL</sequence>
<dbReference type="AlphaFoldDB" id="A0A371F051"/>
<reference evidence="2" key="1">
    <citation type="submission" date="2018-05" db="EMBL/GenBank/DDBJ databases">
        <title>Draft genome of Mucuna pruriens seed.</title>
        <authorList>
            <person name="Nnadi N.E."/>
            <person name="Vos R."/>
            <person name="Hasami M.H."/>
            <person name="Devisetty U.K."/>
            <person name="Aguiy J.C."/>
        </authorList>
    </citation>
    <scope>NUCLEOTIDE SEQUENCE [LARGE SCALE GENOMIC DNA]</scope>
    <source>
        <strain evidence="2">JCA_2017</strain>
    </source>
</reference>
<dbReference type="Proteomes" id="UP000257109">
    <property type="component" value="Unassembled WGS sequence"/>
</dbReference>
<evidence type="ECO:0000313" key="2">
    <source>
        <dbReference type="EMBL" id="RDX71668.1"/>
    </source>
</evidence>
<organism evidence="2 3">
    <name type="scientific">Mucuna pruriens</name>
    <name type="common">Velvet bean</name>
    <name type="synonym">Dolichos pruriens</name>
    <dbReference type="NCBI Taxonomy" id="157652"/>
    <lineage>
        <taxon>Eukaryota</taxon>
        <taxon>Viridiplantae</taxon>
        <taxon>Streptophyta</taxon>
        <taxon>Embryophyta</taxon>
        <taxon>Tracheophyta</taxon>
        <taxon>Spermatophyta</taxon>
        <taxon>Magnoliopsida</taxon>
        <taxon>eudicotyledons</taxon>
        <taxon>Gunneridae</taxon>
        <taxon>Pentapetalae</taxon>
        <taxon>rosids</taxon>
        <taxon>fabids</taxon>
        <taxon>Fabales</taxon>
        <taxon>Fabaceae</taxon>
        <taxon>Papilionoideae</taxon>
        <taxon>50 kb inversion clade</taxon>
        <taxon>NPAAA clade</taxon>
        <taxon>indigoferoid/millettioid clade</taxon>
        <taxon>Phaseoleae</taxon>
        <taxon>Mucuna</taxon>
    </lineage>
</organism>
<dbReference type="Pfam" id="PF00665">
    <property type="entry name" value="rve"/>
    <property type="match status" value="1"/>
</dbReference>
<protein>
    <recommendedName>
        <fullName evidence="1">Integrase catalytic domain-containing protein</fullName>
    </recommendedName>
</protein>
<dbReference type="PANTHER" id="PTHR48475:SF2">
    <property type="entry name" value="RIBONUCLEASE H"/>
    <property type="match status" value="1"/>
</dbReference>
<dbReference type="Pfam" id="PF17921">
    <property type="entry name" value="Integrase_H2C2"/>
    <property type="match status" value="1"/>
</dbReference>
<dbReference type="InterPro" id="IPR056924">
    <property type="entry name" value="SH3_Tf2-1"/>
</dbReference>
<dbReference type="GO" id="GO:0003676">
    <property type="term" value="F:nucleic acid binding"/>
    <property type="evidence" value="ECO:0007669"/>
    <property type="project" value="InterPro"/>
</dbReference>
<dbReference type="InterPro" id="IPR001584">
    <property type="entry name" value="Integrase_cat-core"/>
</dbReference>
<dbReference type="InterPro" id="IPR036397">
    <property type="entry name" value="RNaseH_sf"/>
</dbReference>
<proteinExistence type="predicted"/>
<feature type="non-terminal residue" evidence="2">
    <location>
        <position position="1"/>
    </location>
</feature>
<dbReference type="Gene3D" id="3.30.420.10">
    <property type="entry name" value="Ribonuclease H-like superfamily/Ribonuclease H"/>
    <property type="match status" value="1"/>
</dbReference>
<accession>A0A371F051</accession>